<evidence type="ECO:0000313" key="3">
    <source>
        <dbReference type="Proteomes" id="UP000034410"/>
    </source>
</evidence>
<organism evidence="2 3">
    <name type="scientific">Sedimenticola thiotaurini</name>
    <dbReference type="NCBI Taxonomy" id="1543721"/>
    <lineage>
        <taxon>Bacteria</taxon>
        <taxon>Pseudomonadati</taxon>
        <taxon>Pseudomonadota</taxon>
        <taxon>Gammaproteobacteria</taxon>
        <taxon>Chromatiales</taxon>
        <taxon>Sedimenticolaceae</taxon>
        <taxon>Sedimenticola</taxon>
    </lineage>
</organism>
<dbReference type="RefSeq" id="WP_046858307.1">
    <property type="nucleotide sequence ID" value="NZ_CP011412.1"/>
</dbReference>
<dbReference type="Proteomes" id="UP000034410">
    <property type="component" value="Chromosome"/>
</dbReference>
<keyword evidence="3" id="KW-1185">Reference proteome</keyword>
<gene>
    <name evidence="2" type="ORF">AAY24_02290</name>
</gene>
<sequence length="128" mass="14359">MKRITEQLAELQPPDEQDNEQKIKRRGVLSKTALAQENRQYRGTTAISEGCRESGFVPAFYDTLSDRSVISRYADGSQAPIHLLDGVPVEWVSEYDAEGHVSSLRPGVIAGFLRDGRFYTREEVAEAK</sequence>
<proteinExistence type="predicted"/>
<dbReference type="KEGG" id="seds:AAY24_02290"/>
<protein>
    <submittedName>
        <fullName evidence="2">Uncharacterized protein</fullName>
    </submittedName>
</protein>
<accession>A0A0F7JXM6</accession>
<dbReference type="EMBL" id="CP011412">
    <property type="protein sequence ID" value="AKH19368.1"/>
    <property type="molecule type" value="Genomic_DNA"/>
</dbReference>
<dbReference type="AlphaFoldDB" id="A0A0F7JXM6"/>
<name>A0A0F7JXM6_9GAMM</name>
<evidence type="ECO:0000313" key="2">
    <source>
        <dbReference type="EMBL" id="AKH19368.1"/>
    </source>
</evidence>
<feature type="region of interest" description="Disordered" evidence="1">
    <location>
        <begin position="1"/>
        <end position="23"/>
    </location>
</feature>
<evidence type="ECO:0000256" key="1">
    <source>
        <dbReference type="SAM" id="MobiDB-lite"/>
    </source>
</evidence>
<reference evidence="2 3" key="1">
    <citation type="journal article" date="2015" name="Genome Announc.">
        <title>Complete Genome Sequence of Sedimenticola thiotaurini Strain SIP-G1, a Polyphosphate- and Polyhydroxyalkanoate-Accumulating Sulfur-Oxidizing Gammaproteobacterium Isolated from Salt Marsh Sediments.</title>
        <authorList>
            <person name="Flood B.E."/>
            <person name="Jones D.S."/>
            <person name="Bailey J.V."/>
        </authorList>
    </citation>
    <scope>NUCLEOTIDE SEQUENCE [LARGE SCALE GENOMIC DNA]</scope>
    <source>
        <strain evidence="2 3">SIP-G1</strain>
    </source>
</reference>